<organism evidence="1 2">
    <name type="scientific">Aciditerrimonas ferrireducens</name>
    <dbReference type="NCBI Taxonomy" id="667306"/>
    <lineage>
        <taxon>Bacteria</taxon>
        <taxon>Bacillati</taxon>
        <taxon>Actinomycetota</taxon>
        <taxon>Acidimicrobiia</taxon>
        <taxon>Acidimicrobiales</taxon>
        <taxon>Acidimicrobiaceae</taxon>
        <taxon>Aciditerrimonas</taxon>
    </lineage>
</organism>
<dbReference type="EMBL" id="JBHLYQ010000253">
    <property type="protein sequence ID" value="MFC0083090.1"/>
    <property type="molecule type" value="Genomic_DNA"/>
</dbReference>
<comment type="caution">
    <text evidence="1">The sequence shown here is derived from an EMBL/GenBank/DDBJ whole genome shotgun (WGS) entry which is preliminary data.</text>
</comment>
<gene>
    <name evidence="1" type="ORF">ACFFRE_13225</name>
</gene>
<evidence type="ECO:0000313" key="2">
    <source>
        <dbReference type="Proteomes" id="UP001589788"/>
    </source>
</evidence>
<proteinExistence type="predicted"/>
<keyword evidence="2" id="KW-1185">Reference proteome</keyword>
<feature type="non-terminal residue" evidence="1">
    <location>
        <position position="1"/>
    </location>
</feature>
<dbReference type="Proteomes" id="UP001589788">
    <property type="component" value="Unassembled WGS sequence"/>
</dbReference>
<dbReference type="InterPro" id="IPR036196">
    <property type="entry name" value="Ptyr_pPase_sf"/>
</dbReference>
<dbReference type="SUPFAM" id="SSF52788">
    <property type="entry name" value="Phosphotyrosine protein phosphatases I"/>
    <property type="match status" value="1"/>
</dbReference>
<dbReference type="Gene3D" id="3.40.50.2300">
    <property type="match status" value="1"/>
</dbReference>
<accession>A0ABV6C5X1</accession>
<evidence type="ECO:0000313" key="1">
    <source>
        <dbReference type="EMBL" id="MFC0083090.1"/>
    </source>
</evidence>
<sequence length="75" mass="7977">AGDRVLAADRANLATLRRLGLPVEPELLRRADPAAGPGDDEIPDPWFDGPAAFDEALALIERACQGLVEELTAAR</sequence>
<name>A0ABV6C5X1_9ACTN</name>
<protein>
    <submittedName>
        <fullName evidence="1">Low molecular weight phosphotyrosine protein phosphatase</fullName>
    </submittedName>
</protein>
<reference evidence="1 2" key="1">
    <citation type="submission" date="2024-09" db="EMBL/GenBank/DDBJ databases">
        <authorList>
            <person name="Sun Q."/>
            <person name="Mori K."/>
        </authorList>
    </citation>
    <scope>NUCLEOTIDE SEQUENCE [LARGE SCALE GENOMIC DNA]</scope>
    <source>
        <strain evidence="1 2">JCM 15389</strain>
    </source>
</reference>